<evidence type="ECO:0000256" key="2">
    <source>
        <dbReference type="ARBA" id="ARBA00022679"/>
    </source>
</evidence>
<dbReference type="KEGG" id="cyn:Cyan7425_3277"/>
<dbReference type="GO" id="GO:0047244">
    <property type="term" value="F:N-acetylglucosaminyldiphosphoundecaprenol N-acetyl-beta-D-mannosaminyltransferase activity"/>
    <property type="evidence" value="ECO:0007669"/>
    <property type="project" value="UniProtKB-EC"/>
</dbReference>
<sequence>MESKVDRKSQDPQVNAPAMDLSNPPPMSATAQQFSVMGMPVHLRDDYPGWLYDRLAQGQGTHVVTLNTEMIMQAETTPELAKVIHQAELVIPDGAGVVLYLRLYGVRIARHPGIELAEALLQRAAQTSPALSVFCFGGEPGVTEAAMANMQQRFPGLNVVGTEHGFHPPEAEAAMLERLAALQPQLILVGLGVPRQEYWIAQHRHLCPQAIWVGVGGSFDIWAGRKFRAPLWLRNHNLEWVYRLYKEPWRWRRMLALPRFAWRALLDRVAKKFRR</sequence>
<organism evidence="4">
    <name type="scientific">Cyanothece sp. (strain PCC 7425 / ATCC 29141)</name>
    <dbReference type="NCBI Taxonomy" id="395961"/>
    <lineage>
        <taxon>Bacteria</taxon>
        <taxon>Bacillati</taxon>
        <taxon>Cyanobacteriota</taxon>
        <taxon>Cyanophyceae</taxon>
        <taxon>Gomontiellales</taxon>
        <taxon>Cyanothecaceae</taxon>
        <taxon>Cyanothece</taxon>
    </lineage>
</organism>
<dbReference type="STRING" id="395961.Cyan7425_3277"/>
<keyword evidence="2 4" id="KW-0808">Transferase</keyword>
<dbReference type="AlphaFoldDB" id="B8HP15"/>
<evidence type="ECO:0000313" key="4">
    <source>
        <dbReference type="EMBL" id="ACL45602.1"/>
    </source>
</evidence>
<evidence type="ECO:0000256" key="1">
    <source>
        <dbReference type="ARBA" id="ARBA00022676"/>
    </source>
</evidence>
<accession>B8HP15</accession>
<dbReference type="EMBL" id="CP001344">
    <property type="protein sequence ID" value="ACL45602.1"/>
    <property type="molecule type" value="Genomic_DNA"/>
</dbReference>
<dbReference type="InterPro" id="IPR004629">
    <property type="entry name" value="WecG_TagA_CpsF"/>
</dbReference>
<name>B8HP15_CYAP4</name>
<dbReference type="NCBIfam" id="TIGR00696">
    <property type="entry name" value="wecG_tagA_cpsF"/>
    <property type="match status" value="1"/>
</dbReference>
<dbReference type="EC" id="2.4.1.187" evidence="4"/>
<dbReference type="CDD" id="cd06533">
    <property type="entry name" value="Glyco_transf_WecG_TagA"/>
    <property type="match status" value="1"/>
</dbReference>
<evidence type="ECO:0000256" key="3">
    <source>
        <dbReference type="SAM" id="MobiDB-lite"/>
    </source>
</evidence>
<gene>
    <name evidence="4" type="ordered locus">Cyan7425_3277</name>
</gene>
<protein>
    <submittedName>
        <fullName evidence="4">Glycosyl transferase, WecB/TagA/CpsF family</fullName>
        <ecNumber evidence="4">2.4.1.187</ecNumber>
    </submittedName>
</protein>
<reference evidence="4" key="1">
    <citation type="submission" date="2009-01" db="EMBL/GenBank/DDBJ databases">
        <title>Complete sequence of chromosome Cyanothece sp. PCC 7425.</title>
        <authorList>
            <consortium name="US DOE Joint Genome Institute"/>
            <person name="Lucas S."/>
            <person name="Copeland A."/>
            <person name="Lapidus A."/>
            <person name="Glavina del Rio T."/>
            <person name="Dalin E."/>
            <person name="Tice H."/>
            <person name="Bruce D."/>
            <person name="Goodwin L."/>
            <person name="Pitluck S."/>
            <person name="Sims D."/>
            <person name="Meineke L."/>
            <person name="Brettin T."/>
            <person name="Detter J.C."/>
            <person name="Han C."/>
            <person name="Larimer F."/>
            <person name="Land M."/>
            <person name="Hauser L."/>
            <person name="Kyrpides N."/>
            <person name="Ovchinnikova G."/>
            <person name="Liberton M."/>
            <person name="Stoeckel J."/>
            <person name="Banerjee A."/>
            <person name="Singh A."/>
            <person name="Page L."/>
            <person name="Sato H."/>
            <person name="Zhao L."/>
            <person name="Sherman L."/>
            <person name="Pakrasi H."/>
            <person name="Richardson P."/>
        </authorList>
    </citation>
    <scope>NUCLEOTIDE SEQUENCE</scope>
    <source>
        <strain evidence="4">PCC 7425</strain>
    </source>
</reference>
<feature type="compositionally biased region" description="Basic and acidic residues" evidence="3">
    <location>
        <begin position="1"/>
        <end position="10"/>
    </location>
</feature>
<dbReference type="PANTHER" id="PTHR34136">
    <property type="match status" value="1"/>
</dbReference>
<feature type="region of interest" description="Disordered" evidence="3">
    <location>
        <begin position="1"/>
        <end position="27"/>
    </location>
</feature>
<proteinExistence type="predicted"/>
<dbReference type="eggNOG" id="COG1922">
    <property type="taxonomic scope" value="Bacteria"/>
</dbReference>
<dbReference type="Pfam" id="PF03808">
    <property type="entry name" value="Glyco_tran_WecG"/>
    <property type="match status" value="1"/>
</dbReference>
<dbReference type="PANTHER" id="PTHR34136:SF1">
    <property type="entry name" value="UDP-N-ACETYL-D-MANNOSAMINURONIC ACID TRANSFERASE"/>
    <property type="match status" value="1"/>
</dbReference>
<keyword evidence="1 4" id="KW-0328">Glycosyltransferase</keyword>
<dbReference type="HOGENOM" id="CLU_063203_3_1_3"/>
<dbReference type="CAZy" id="GT26">
    <property type="family name" value="Glycosyltransferase Family 26"/>
</dbReference>